<dbReference type="Proteomes" id="UP000199608">
    <property type="component" value="Unassembled WGS sequence"/>
</dbReference>
<accession>A0A1H2K0Y4</accession>
<dbReference type="AlphaFoldDB" id="A0A1H2K0Y4"/>
<evidence type="ECO:0000313" key="3">
    <source>
        <dbReference type="EMBL" id="SDU62058.1"/>
    </source>
</evidence>
<evidence type="ECO:0000256" key="1">
    <source>
        <dbReference type="SAM" id="MobiDB-lite"/>
    </source>
</evidence>
<dbReference type="EMBL" id="FNLL01000018">
    <property type="protein sequence ID" value="SDU62058.1"/>
    <property type="molecule type" value="Genomic_DNA"/>
</dbReference>
<protein>
    <recommendedName>
        <fullName evidence="5">LPP20 lipoprotein</fullName>
    </recommendedName>
</protein>
<feature type="region of interest" description="Disordered" evidence="1">
    <location>
        <begin position="62"/>
        <end position="81"/>
    </location>
</feature>
<feature type="signal peptide" evidence="2">
    <location>
        <begin position="1"/>
        <end position="32"/>
    </location>
</feature>
<keyword evidence="4" id="KW-1185">Reference proteome</keyword>
<reference evidence="4" key="1">
    <citation type="submission" date="2016-10" db="EMBL/GenBank/DDBJ databases">
        <authorList>
            <person name="Varghese N."/>
            <person name="Submissions S."/>
        </authorList>
    </citation>
    <scope>NUCLEOTIDE SEQUENCE [LARGE SCALE GENOMIC DNA]</scope>
    <source>
        <strain evidence="4">DSM 3384</strain>
    </source>
</reference>
<name>A0A1H2K0Y4_9BACT</name>
<evidence type="ECO:0008006" key="5">
    <source>
        <dbReference type="Google" id="ProtNLM"/>
    </source>
</evidence>
<evidence type="ECO:0000256" key="2">
    <source>
        <dbReference type="SAM" id="SignalP"/>
    </source>
</evidence>
<dbReference type="PROSITE" id="PS51257">
    <property type="entry name" value="PROKAR_LIPOPROTEIN"/>
    <property type="match status" value="1"/>
</dbReference>
<evidence type="ECO:0000313" key="4">
    <source>
        <dbReference type="Proteomes" id="UP000199608"/>
    </source>
</evidence>
<gene>
    <name evidence="3" type="ORF">SAMN04487931_11829</name>
</gene>
<keyword evidence="2" id="KW-0732">Signal</keyword>
<feature type="chain" id="PRO_5011782205" description="LPP20 lipoprotein" evidence="2">
    <location>
        <begin position="33"/>
        <end position="293"/>
    </location>
</feature>
<sequence length="293" mass="32860">MQNKIIRQNKKYPSSAWAVVWFVFFMAASCMADQDQSGIYNCVTRFENGAINWSTGKITAIGKASPEDNRKGSHKSVPGSARADANRQIIEILKQIKINAALTVGEYASKNDFILAGMEKTARDAIIMNQYYTSALAVEIMIETSMFGGFLQLVLPEDILQIPIINPIIQQENIKVRGYNFYTGLIIDARGLGVEPVLNPVVVSEQGHEIYSFVFISREFAVQNGVCKYLCSMDQALKDKRTGLHPLVLTGLRKQEKPNATIVISMSDYRLLEKATERHTFLKECRVIIVKDQ</sequence>
<organism evidence="3 4">
    <name type="scientific">Desulfobacula phenolica</name>
    <dbReference type="NCBI Taxonomy" id="90732"/>
    <lineage>
        <taxon>Bacteria</taxon>
        <taxon>Pseudomonadati</taxon>
        <taxon>Thermodesulfobacteriota</taxon>
        <taxon>Desulfobacteria</taxon>
        <taxon>Desulfobacterales</taxon>
        <taxon>Desulfobacteraceae</taxon>
        <taxon>Desulfobacula</taxon>
    </lineage>
</organism>
<proteinExistence type="predicted"/>